<dbReference type="PANTHER" id="PTHR42928">
    <property type="entry name" value="TRICARBOXYLATE-BINDING PROTEIN"/>
    <property type="match status" value="1"/>
</dbReference>
<gene>
    <name evidence="3" type="ORF">DFR41_11320</name>
</gene>
<dbReference type="Gene3D" id="3.40.190.10">
    <property type="entry name" value="Periplasmic binding protein-like II"/>
    <property type="match status" value="1"/>
</dbReference>
<keyword evidence="3" id="KW-0675">Receptor</keyword>
<keyword evidence="4" id="KW-1185">Reference proteome</keyword>
<dbReference type="Pfam" id="PF03401">
    <property type="entry name" value="TctC"/>
    <property type="match status" value="1"/>
</dbReference>
<evidence type="ECO:0000313" key="3">
    <source>
        <dbReference type="EMBL" id="RDI19038.1"/>
    </source>
</evidence>
<dbReference type="Gene3D" id="3.40.190.150">
    <property type="entry name" value="Bordetella uptake gene, domain 1"/>
    <property type="match status" value="1"/>
</dbReference>
<proteinExistence type="inferred from homology"/>
<evidence type="ECO:0000256" key="1">
    <source>
        <dbReference type="ARBA" id="ARBA00006987"/>
    </source>
</evidence>
<dbReference type="RefSeq" id="WP_017761780.1">
    <property type="nucleotide sequence ID" value="NZ_QQAV01000013.1"/>
</dbReference>
<accession>A0A370F9Z4</accession>
<feature type="chain" id="PRO_5016984716" evidence="2">
    <location>
        <begin position="28"/>
        <end position="330"/>
    </location>
</feature>
<keyword evidence="2" id="KW-0732">Signal</keyword>
<dbReference type="InterPro" id="IPR005064">
    <property type="entry name" value="BUG"/>
</dbReference>
<evidence type="ECO:0000256" key="2">
    <source>
        <dbReference type="SAM" id="SignalP"/>
    </source>
</evidence>
<comment type="similarity">
    <text evidence="1">Belongs to the UPF0065 (bug) family.</text>
</comment>
<organism evidence="3 4">
    <name type="scientific">Pseudacidovorax intermedius</name>
    <dbReference type="NCBI Taxonomy" id="433924"/>
    <lineage>
        <taxon>Bacteria</taxon>
        <taxon>Pseudomonadati</taxon>
        <taxon>Pseudomonadota</taxon>
        <taxon>Betaproteobacteria</taxon>
        <taxon>Burkholderiales</taxon>
        <taxon>Comamonadaceae</taxon>
        <taxon>Pseudacidovorax</taxon>
    </lineage>
</organism>
<dbReference type="Proteomes" id="UP000255265">
    <property type="component" value="Unassembled WGS sequence"/>
</dbReference>
<sequence length="330" mass="34271">MLTRRRLVATGSAALVLPPLAIASAQAQTAPLKSTRIVVGYAPGGTTDLVARRVAEKLGGSFAETAIVDNRSGAGGQIACMAVKGAAPDGQTLLCTPYSCMVIFPFVYKKLGYDPVADFVPVGIVATTTQAMAVGPMVPASVRTLPDYVAWVRANPQFASYGSPAAGSTSHFLGALLGLESKLPLVQVPYRGAVPGIADVVAGQIPVMFTTTGDLLPHYKAGKLRLLGTSGPARTVFTPEVPTFAEQGFPMLSSEEWFGFYAPAGTPAAVVKSANEALRLTMTNRAVVDSLAGVGLVASVSSPEEMAASQRAQTERWGPLVRKIGFTADS</sequence>
<dbReference type="EMBL" id="QQAV01000013">
    <property type="protein sequence ID" value="RDI19038.1"/>
    <property type="molecule type" value="Genomic_DNA"/>
</dbReference>
<dbReference type="OrthoDB" id="9150102at2"/>
<protein>
    <submittedName>
        <fullName evidence="3">Tripartite-type tricarboxylate transporter receptor subunit TctC</fullName>
    </submittedName>
</protein>
<dbReference type="PIRSF" id="PIRSF017082">
    <property type="entry name" value="YflP"/>
    <property type="match status" value="1"/>
</dbReference>
<comment type="caution">
    <text evidence="3">The sequence shown here is derived from an EMBL/GenBank/DDBJ whole genome shotgun (WGS) entry which is preliminary data.</text>
</comment>
<name>A0A370F9Z4_9BURK</name>
<feature type="signal peptide" evidence="2">
    <location>
        <begin position="1"/>
        <end position="27"/>
    </location>
</feature>
<reference evidence="3 4" key="1">
    <citation type="submission" date="2018-07" db="EMBL/GenBank/DDBJ databases">
        <title>Genomic Encyclopedia of Type Strains, Phase IV (KMG-IV): sequencing the most valuable type-strain genomes for metagenomic binning, comparative biology and taxonomic classification.</title>
        <authorList>
            <person name="Goeker M."/>
        </authorList>
    </citation>
    <scope>NUCLEOTIDE SEQUENCE [LARGE SCALE GENOMIC DNA]</scope>
    <source>
        <strain evidence="3 4">DSM 21352</strain>
    </source>
</reference>
<dbReference type="AlphaFoldDB" id="A0A370F9Z4"/>
<dbReference type="InterPro" id="IPR042100">
    <property type="entry name" value="Bug_dom1"/>
</dbReference>
<dbReference type="CDD" id="cd13579">
    <property type="entry name" value="PBP2_Bug_NagM"/>
    <property type="match status" value="1"/>
</dbReference>
<dbReference type="PANTHER" id="PTHR42928:SF5">
    <property type="entry name" value="BLR1237 PROTEIN"/>
    <property type="match status" value="1"/>
</dbReference>
<evidence type="ECO:0000313" key="4">
    <source>
        <dbReference type="Proteomes" id="UP000255265"/>
    </source>
</evidence>